<reference evidence="3" key="1">
    <citation type="submission" date="2025-08" db="UniProtKB">
        <authorList>
            <consortium name="RefSeq"/>
        </authorList>
    </citation>
    <scope>IDENTIFICATION</scope>
    <source>
        <strain evidence="3">Ishihara</strain>
        <tissue evidence="3">Whole body</tissue>
    </source>
</reference>
<feature type="chain" id="PRO_5039923382" evidence="1">
    <location>
        <begin position="20"/>
        <end position="135"/>
    </location>
</feature>
<gene>
    <name evidence="3" type="primary">LOC111350956</name>
</gene>
<name>A0A9J7DZ92_SPOLT</name>
<evidence type="ECO:0000313" key="3">
    <source>
        <dbReference type="RefSeq" id="XP_022818454.1"/>
    </source>
</evidence>
<dbReference type="RefSeq" id="XP_022818454.1">
    <property type="nucleotide sequence ID" value="XM_022962686.1"/>
</dbReference>
<feature type="signal peptide" evidence="1">
    <location>
        <begin position="1"/>
        <end position="19"/>
    </location>
</feature>
<sequence length="135" mass="14333">MRTFIIITVLSALAACYSAADLPNEEISGGYTVLYDDMSPEGRIVSGAELNAKSVVWVPISEAAFEAPAVAGQVQHITKLFKAAPGVIINALIVSYSKTPMESYRSPLGSDSMIVSITSHPGDEISSTVSIFSRH</sequence>
<evidence type="ECO:0000256" key="1">
    <source>
        <dbReference type="SAM" id="SignalP"/>
    </source>
</evidence>
<organism evidence="2 3">
    <name type="scientific">Spodoptera litura</name>
    <name type="common">Asian cotton leafworm</name>
    <dbReference type="NCBI Taxonomy" id="69820"/>
    <lineage>
        <taxon>Eukaryota</taxon>
        <taxon>Metazoa</taxon>
        <taxon>Ecdysozoa</taxon>
        <taxon>Arthropoda</taxon>
        <taxon>Hexapoda</taxon>
        <taxon>Insecta</taxon>
        <taxon>Pterygota</taxon>
        <taxon>Neoptera</taxon>
        <taxon>Endopterygota</taxon>
        <taxon>Lepidoptera</taxon>
        <taxon>Glossata</taxon>
        <taxon>Ditrysia</taxon>
        <taxon>Noctuoidea</taxon>
        <taxon>Noctuidae</taxon>
        <taxon>Amphipyrinae</taxon>
        <taxon>Spodoptera</taxon>
    </lineage>
</organism>
<keyword evidence="1" id="KW-0732">Signal</keyword>
<dbReference type="Proteomes" id="UP000301870">
    <property type="component" value="Chromosome 12"/>
</dbReference>
<protein>
    <submittedName>
        <fullName evidence="3">Uncharacterized protein LOC111350956</fullName>
    </submittedName>
</protein>
<dbReference type="GeneID" id="111350956"/>
<dbReference type="OrthoDB" id="7500610at2759"/>
<evidence type="ECO:0000313" key="2">
    <source>
        <dbReference type="Proteomes" id="UP000301870"/>
    </source>
</evidence>
<dbReference type="PROSITE" id="PS51257">
    <property type="entry name" value="PROKAR_LIPOPROTEIN"/>
    <property type="match status" value="1"/>
</dbReference>
<dbReference type="AlphaFoldDB" id="A0A9J7DZ92"/>
<dbReference type="KEGG" id="sliu:111350956"/>
<keyword evidence="2" id="KW-1185">Reference proteome</keyword>
<proteinExistence type="predicted"/>
<accession>A0A9J7DZ92</accession>